<protein>
    <submittedName>
        <fullName evidence="2">Uncharacterized protein</fullName>
    </submittedName>
</protein>
<organism evidence="2 3">
    <name type="scientific">Mesorhizobium plurifarium</name>
    <dbReference type="NCBI Taxonomy" id="69974"/>
    <lineage>
        <taxon>Bacteria</taxon>
        <taxon>Pseudomonadati</taxon>
        <taxon>Pseudomonadota</taxon>
        <taxon>Alphaproteobacteria</taxon>
        <taxon>Hyphomicrobiales</taxon>
        <taxon>Phyllobacteriaceae</taxon>
        <taxon>Mesorhizobium</taxon>
    </lineage>
</organism>
<accession>A0A090GA71</accession>
<dbReference type="AlphaFoldDB" id="A0A090GA71"/>
<feature type="region of interest" description="Disordered" evidence="1">
    <location>
        <begin position="1"/>
        <end position="31"/>
    </location>
</feature>
<evidence type="ECO:0000313" key="2">
    <source>
        <dbReference type="EMBL" id="CDX60454.1"/>
    </source>
</evidence>
<dbReference type="EMBL" id="CCNE01000032">
    <property type="protein sequence ID" value="CDX60454.1"/>
    <property type="molecule type" value="Genomic_DNA"/>
</dbReference>
<feature type="compositionally biased region" description="Basic and acidic residues" evidence="1">
    <location>
        <begin position="1"/>
        <end position="13"/>
    </location>
</feature>
<evidence type="ECO:0000313" key="3">
    <source>
        <dbReference type="Proteomes" id="UP000046122"/>
    </source>
</evidence>
<evidence type="ECO:0000256" key="1">
    <source>
        <dbReference type="SAM" id="MobiDB-lite"/>
    </source>
</evidence>
<dbReference type="Proteomes" id="UP000046122">
    <property type="component" value="Unassembled WGS sequence"/>
</dbReference>
<gene>
    <name evidence="2" type="ORF">MPL3365_380011</name>
</gene>
<name>A0A090GA71_MESPL</name>
<sequence>MTGRVGDGERDGDSSGDEGDSGDGTGEAALVLTPSYRRGQLRCREEEANDRWLTSLGTASQLGVLPIAKLYSKVLREASV</sequence>
<proteinExistence type="predicted"/>
<reference evidence="2 3" key="1">
    <citation type="submission" date="2014-08" db="EMBL/GenBank/DDBJ databases">
        <authorList>
            <person name="Moulin Lionel"/>
        </authorList>
    </citation>
    <scope>NUCLEOTIDE SEQUENCE [LARGE SCALE GENOMIC DNA]</scope>
</reference>